<dbReference type="RefSeq" id="WP_067244080.1">
    <property type="nucleotide sequence ID" value="NZ_CP082781.1"/>
</dbReference>
<evidence type="ECO:0000313" key="4">
    <source>
        <dbReference type="EMBL" id="UGS25213.1"/>
    </source>
</evidence>
<reference evidence="4 5" key="1">
    <citation type="submission" date="2023-01" db="EMBL/GenBank/DDBJ databases">
        <title>Characterization of estradiol degrading bacteria Microbacterium sp. MZT7 and reveal degrading genes through genome analysis.</title>
        <authorList>
            <person name="Hao P."/>
            <person name="Gao Y."/>
        </authorList>
    </citation>
    <scope>NUCLEOTIDE SEQUENCE [LARGE SCALE GENOMIC DNA]</scope>
    <source>
        <strain evidence="4 5">MZT7</strain>
    </source>
</reference>
<gene>
    <name evidence="4" type="ORF">K8F61_10970</name>
</gene>
<accession>A0ABY3RMW8</accession>
<dbReference type="PRINTS" id="PR00081">
    <property type="entry name" value="GDHRDH"/>
</dbReference>
<dbReference type="Pfam" id="PF00106">
    <property type="entry name" value="adh_short"/>
    <property type="match status" value="1"/>
</dbReference>
<evidence type="ECO:0000259" key="3">
    <source>
        <dbReference type="SMART" id="SM00822"/>
    </source>
</evidence>
<dbReference type="InterPro" id="IPR036291">
    <property type="entry name" value="NAD(P)-bd_dom_sf"/>
</dbReference>
<dbReference type="CDD" id="cd05233">
    <property type="entry name" value="SDR_c"/>
    <property type="match status" value="1"/>
</dbReference>
<sequence>MRTQFDATGEVLVVTGGTSGIGLAVATAYARAGGSAHVFGTRADPELPDGVTGHRVDVADREEVFAAVGRIVAQEGRIDGLVAGAAVQPRTPVAETDPAEWQRTLDVNLTGVVWATQAVLPTMMAARRGTILAFSSGLANVGHANASAYAATKGALVPWIKSLAAEVAEYRIRANVVFPGVIDTPQFRKANPAGGELEHWKTSTGVGSAEDVVGPLMFLLSDAASMSGSVLTRDRAFGVEDD</sequence>
<dbReference type="SMART" id="SM00822">
    <property type="entry name" value="PKS_KR"/>
    <property type="match status" value="1"/>
</dbReference>
<feature type="domain" description="Ketoreductase" evidence="3">
    <location>
        <begin position="10"/>
        <end position="184"/>
    </location>
</feature>
<keyword evidence="2" id="KW-0560">Oxidoreductase</keyword>
<dbReference type="PANTHER" id="PTHR42760">
    <property type="entry name" value="SHORT-CHAIN DEHYDROGENASES/REDUCTASES FAMILY MEMBER"/>
    <property type="match status" value="1"/>
</dbReference>
<evidence type="ECO:0000256" key="2">
    <source>
        <dbReference type="ARBA" id="ARBA00023002"/>
    </source>
</evidence>
<dbReference type="SUPFAM" id="SSF51735">
    <property type="entry name" value="NAD(P)-binding Rossmann-fold domains"/>
    <property type="match status" value="1"/>
</dbReference>
<dbReference type="InterPro" id="IPR057326">
    <property type="entry name" value="KR_dom"/>
</dbReference>
<dbReference type="PANTHER" id="PTHR42760:SF133">
    <property type="entry name" value="3-OXOACYL-[ACYL-CARRIER-PROTEIN] REDUCTASE"/>
    <property type="match status" value="1"/>
</dbReference>
<dbReference type="EMBL" id="CP082781">
    <property type="protein sequence ID" value="UGS25213.1"/>
    <property type="molecule type" value="Genomic_DNA"/>
</dbReference>
<name>A0ABY3RMW8_9MICO</name>
<dbReference type="PROSITE" id="PS00061">
    <property type="entry name" value="ADH_SHORT"/>
    <property type="match status" value="1"/>
</dbReference>
<dbReference type="Gene3D" id="3.40.50.720">
    <property type="entry name" value="NAD(P)-binding Rossmann-like Domain"/>
    <property type="match status" value="1"/>
</dbReference>
<dbReference type="Proteomes" id="UP001199642">
    <property type="component" value="Chromosome"/>
</dbReference>
<dbReference type="InterPro" id="IPR020904">
    <property type="entry name" value="Sc_DH/Rdtase_CS"/>
</dbReference>
<proteinExistence type="inferred from homology"/>
<keyword evidence="5" id="KW-1185">Reference proteome</keyword>
<organism evidence="4 5">
    <name type="scientific">Microbacterium resistens</name>
    <dbReference type="NCBI Taxonomy" id="156977"/>
    <lineage>
        <taxon>Bacteria</taxon>
        <taxon>Bacillati</taxon>
        <taxon>Actinomycetota</taxon>
        <taxon>Actinomycetes</taxon>
        <taxon>Micrococcales</taxon>
        <taxon>Microbacteriaceae</taxon>
        <taxon>Microbacterium</taxon>
    </lineage>
</organism>
<evidence type="ECO:0000313" key="5">
    <source>
        <dbReference type="Proteomes" id="UP001199642"/>
    </source>
</evidence>
<protein>
    <submittedName>
        <fullName evidence="4">SDR family oxidoreductase</fullName>
    </submittedName>
</protein>
<comment type="similarity">
    <text evidence="1">Belongs to the short-chain dehydrogenases/reductases (SDR) family.</text>
</comment>
<dbReference type="InterPro" id="IPR002347">
    <property type="entry name" value="SDR_fam"/>
</dbReference>
<evidence type="ECO:0000256" key="1">
    <source>
        <dbReference type="ARBA" id="ARBA00006484"/>
    </source>
</evidence>